<protein>
    <recommendedName>
        <fullName evidence="6">Arginine biosynthesis bifunctional protein ArgJ</fullName>
    </recommendedName>
    <domain>
        <recommendedName>
            <fullName evidence="6">Glutamate N-acetyltransferase</fullName>
            <ecNumber evidence="6">2.3.1.35</ecNumber>
        </recommendedName>
        <alternativeName>
            <fullName evidence="6">Ornithine acetyltransferase</fullName>
            <shortName evidence="6">OATase</shortName>
        </alternativeName>
        <alternativeName>
            <fullName evidence="6">Ornithine transacetylase</fullName>
        </alternativeName>
    </domain>
    <domain>
        <recommendedName>
            <fullName evidence="6">Amino-acid acetyltransferase</fullName>
            <ecNumber evidence="6">2.3.1.1</ecNumber>
        </recommendedName>
        <alternativeName>
            <fullName evidence="6">N-acetylglutamate synthase</fullName>
            <shortName evidence="6">AGSase</shortName>
        </alternativeName>
    </domain>
    <component>
        <recommendedName>
            <fullName evidence="6">Arginine biosynthesis bifunctional protein ArgJ alpha chain</fullName>
        </recommendedName>
    </component>
    <component>
        <recommendedName>
            <fullName evidence="6">Arginine biosynthesis bifunctional protein ArgJ beta chain</fullName>
        </recommendedName>
    </component>
</protein>
<accession>A0ABM8EN17</accession>
<dbReference type="InterPro" id="IPR042195">
    <property type="entry name" value="ArgJ_beta_C"/>
</dbReference>
<feature type="chain" id="PRO_5044914794" description="Arginine biosynthesis bifunctional protein ArgJ beta chain" evidence="6">
    <location>
        <begin position="190"/>
        <end position="404"/>
    </location>
</feature>
<keyword evidence="8" id="KW-1185">Reference proteome</keyword>
<evidence type="ECO:0000256" key="3">
    <source>
        <dbReference type="ARBA" id="ARBA00022679"/>
    </source>
</evidence>
<dbReference type="SUPFAM" id="SSF56266">
    <property type="entry name" value="DmpA/ArgJ-like"/>
    <property type="match status" value="1"/>
</dbReference>
<dbReference type="InterPro" id="IPR016117">
    <property type="entry name" value="ArgJ-like_dom_sf"/>
</dbReference>
<evidence type="ECO:0000256" key="1">
    <source>
        <dbReference type="ARBA" id="ARBA00006774"/>
    </source>
</evidence>
<dbReference type="Proteomes" id="UP001317705">
    <property type="component" value="Chromosome"/>
</dbReference>
<evidence type="ECO:0000256" key="4">
    <source>
        <dbReference type="ARBA" id="ARBA00022813"/>
    </source>
</evidence>
<comment type="subunit">
    <text evidence="2 6">Heterotetramer of two alpha and two beta chains.</text>
</comment>
<feature type="chain" id="PRO_5044914795" description="Arginine biosynthesis bifunctional protein ArgJ alpha chain" evidence="6">
    <location>
        <begin position="1"/>
        <end position="189"/>
    </location>
</feature>
<keyword evidence="4 6" id="KW-0068">Autocatalytic cleavage</keyword>
<dbReference type="Gene3D" id="3.10.20.340">
    <property type="entry name" value="ArgJ beta chain, C-terminal domain"/>
    <property type="match status" value="1"/>
</dbReference>
<dbReference type="PANTHER" id="PTHR23100:SF0">
    <property type="entry name" value="ARGININE BIOSYNTHESIS BIFUNCTIONAL PROTEIN ARGJ, MITOCHONDRIAL"/>
    <property type="match status" value="1"/>
</dbReference>
<feature type="binding site" evidence="6">
    <location>
        <position position="404"/>
    </location>
    <ligand>
        <name>substrate</name>
    </ligand>
</feature>
<comment type="pathway">
    <text evidence="6">Amino-acid biosynthesis; L-arginine biosynthesis; L-ornithine and N-acetyl-L-glutamate from L-glutamate and N(2)-acetyl-L-ornithine (cyclic): step 1/1.</text>
</comment>
<feature type="binding site" evidence="6">
    <location>
        <position position="153"/>
    </location>
    <ligand>
        <name>substrate</name>
    </ligand>
</feature>
<comment type="similarity">
    <text evidence="1 6">Belongs to the ArgJ family.</text>
</comment>
<evidence type="ECO:0000256" key="5">
    <source>
        <dbReference type="ARBA" id="ARBA00023315"/>
    </source>
</evidence>
<comment type="pathway">
    <text evidence="6">Amino-acid biosynthesis; L-arginine biosynthesis; N(2)-acetyl-L-ornithine from L-glutamate: step 1/4.</text>
</comment>
<evidence type="ECO:0000313" key="7">
    <source>
        <dbReference type="EMBL" id="BDV43699.1"/>
    </source>
</evidence>
<dbReference type="InterPro" id="IPR002813">
    <property type="entry name" value="Arg_biosynth_ArgJ"/>
</dbReference>
<keyword evidence="6" id="KW-0963">Cytoplasm</keyword>
<feature type="binding site" evidence="6">
    <location>
        <position position="399"/>
    </location>
    <ligand>
        <name>substrate</name>
    </ligand>
</feature>
<keyword evidence="6" id="KW-0055">Arginine biosynthesis</keyword>
<dbReference type="NCBIfam" id="TIGR00120">
    <property type="entry name" value="ArgJ"/>
    <property type="match status" value="1"/>
</dbReference>
<dbReference type="EC" id="2.3.1.1" evidence="6"/>
<feature type="active site" description="Nucleophile" evidence="6">
    <location>
        <position position="190"/>
    </location>
</feature>
<feature type="site" description="Involved in the stabilization of negative charge on the oxyanion by the formation of the oxyanion hole" evidence="6">
    <location>
        <position position="116"/>
    </location>
</feature>
<feature type="site" description="Involved in the stabilization of negative charge on the oxyanion by the formation of the oxyanion hole" evidence="6">
    <location>
        <position position="117"/>
    </location>
</feature>
<sequence>MLECERKVEVVMNIKGFKFAAVEAAIKKPGRLDFALIVSEVPAAVAAVYTANKVKAAPVLLDMERTRGGSCRAVVVNSGNANACTGGQGMADARETTGLVAAELGIEEEAVLVASTGVIGVPLPMARLRSGVPPLVAGLAGGTLDDVARAIMTTDTYPKLEQRSGSIDGVPYTIAGVAKGAGMIMPNMATMLAFLVTDAAVDPAWLRHVFAEGIDSSFNAISVDGDMSTNDTALIMANGAAGNVPLTGASAAAAEFSRLLNEVLLALAQQIVRDGEGATKFVEITVKGARDNSEAKRAALTVANSLLVKTAFFGQDANWGRIFAAVGYSGADVDPERTELFFDDVQMVKGGVFAGGDAEARGTEVLRKKEFAVTVDLHLGNGRSTVYTSDLSYDYVKINADYRT</sequence>
<reference evidence="7 8" key="1">
    <citation type="submission" date="2022-12" db="EMBL/GenBank/DDBJ databases">
        <title>Polyphasic characterization of Geotalea uranireducens NIT-SL11 newly isolated from a complex of sewage sludge and microbially reduced graphene oxide.</title>
        <authorList>
            <person name="Xie L."/>
            <person name="Yoshida N."/>
            <person name="Meng L."/>
        </authorList>
    </citation>
    <scope>NUCLEOTIDE SEQUENCE [LARGE SCALE GENOMIC DNA]</scope>
    <source>
        <strain evidence="7 8">NIT-SL11</strain>
    </source>
</reference>
<gene>
    <name evidence="6 7" type="primary">argJ</name>
    <name evidence="7" type="ORF">GURASL_26220</name>
</gene>
<feature type="binding site" evidence="6">
    <location>
        <position position="179"/>
    </location>
    <ligand>
        <name>substrate</name>
    </ligand>
</feature>
<dbReference type="NCBIfam" id="NF003802">
    <property type="entry name" value="PRK05388.1"/>
    <property type="match status" value="1"/>
</dbReference>
<comment type="catalytic activity">
    <reaction evidence="6">
        <text>L-glutamate + acetyl-CoA = N-acetyl-L-glutamate + CoA + H(+)</text>
        <dbReference type="Rhea" id="RHEA:24292"/>
        <dbReference type="ChEBI" id="CHEBI:15378"/>
        <dbReference type="ChEBI" id="CHEBI:29985"/>
        <dbReference type="ChEBI" id="CHEBI:44337"/>
        <dbReference type="ChEBI" id="CHEBI:57287"/>
        <dbReference type="ChEBI" id="CHEBI:57288"/>
        <dbReference type="EC" id="2.3.1.1"/>
    </reaction>
</comment>
<organism evidence="7 8">
    <name type="scientific">Geotalea uraniireducens</name>
    <dbReference type="NCBI Taxonomy" id="351604"/>
    <lineage>
        <taxon>Bacteria</taxon>
        <taxon>Pseudomonadati</taxon>
        <taxon>Thermodesulfobacteriota</taxon>
        <taxon>Desulfuromonadia</taxon>
        <taxon>Geobacterales</taxon>
        <taxon>Geobacteraceae</taxon>
        <taxon>Geotalea</taxon>
    </lineage>
</organism>
<feature type="binding site" evidence="6">
    <location>
        <position position="276"/>
    </location>
    <ligand>
        <name>substrate</name>
    </ligand>
</feature>
<dbReference type="CDD" id="cd02152">
    <property type="entry name" value="OAT"/>
    <property type="match status" value="1"/>
</dbReference>
<keyword evidence="6" id="KW-0511">Multifunctional enzyme</keyword>
<comment type="subcellular location">
    <subcellularLocation>
        <location evidence="6">Cytoplasm</location>
    </subcellularLocation>
</comment>
<dbReference type="Pfam" id="PF01960">
    <property type="entry name" value="ArgJ"/>
    <property type="match status" value="1"/>
</dbReference>
<evidence type="ECO:0000313" key="8">
    <source>
        <dbReference type="Proteomes" id="UP001317705"/>
    </source>
</evidence>
<keyword evidence="5 6" id="KW-0012">Acyltransferase</keyword>
<dbReference type="HAMAP" id="MF_01106">
    <property type="entry name" value="ArgJ"/>
    <property type="match status" value="1"/>
</dbReference>
<dbReference type="EMBL" id="AP027151">
    <property type="protein sequence ID" value="BDV43699.1"/>
    <property type="molecule type" value="Genomic_DNA"/>
</dbReference>
<proteinExistence type="inferred from homology"/>
<feature type="site" description="Cleavage; by autolysis" evidence="6">
    <location>
        <begin position="189"/>
        <end position="190"/>
    </location>
</feature>
<dbReference type="EC" id="2.3.1.35" evidence="6"/>
<keyword evidence="6" id="KW-0028">Amino-acid biosynthesis</keyword>
<comment type="catalytic activity">
    <reaction evidence="6">
        <text>N(2)-acetyl-L-ornithine + L-glutamate = N-acetyl-L-glutamate + L-ornithine</text>
        <dbReference type="Rhea" id="RHEA:15349"/>
        <dbReference type="ChEBI" id="CHEBI:29985"/>
        <dbReference type="ChEBI" id="CHEBI:44337"/>
        <dbReference type="ChEBI" id="CHEBI:46911"/>
        <dbReference type="ChEBI" id="CHEBI:57805"/>
        <dbReference type="EC" id="2.3.1.35"/>
    </reaction>
</comment>
<comment type="function">
    <text evidence="6">Catalyzes two activities which are involved in the cyclic version of arginine biosynthesis: the synthesis of N-acetylglutamate from glutamate and acetyl-CoA as the acetyl donor, and of ornithine by transacetylation between N(2)-acetylornithine and glutamate.</text>
</comment>
<dbReference type="PANTHER" id="PTHR23100">
    <property type="entry name" value="ARGININE BIOSYNTHESIS BIFUNCTIONAL PROTEIN ARGJ"/>
    <property type="match status" value="1"/>
</dbReference>
<evidence type="ECO:0000256" key="6">
    <source>
        <dbReference type="HAMAP-Rule" id="MF_01106"/>
    </source>
</evidence>
<keyword evidence="3 6" id="KW-0808">Transferase</keyword>
<evidence type="ECO:0000256" key="2">
    <source>
        <dbReference type="ARBA" id="ARBA00011475"/>
    </source>
</evidence>
<feature type="binding site" evidence="6">
    <location>
        <position position="190"/>
    </location>
    <ligand>
        <name>substrate</name>
    </ligand>
</feature>
<name>A0ABM8EN17_9BACT</name>
<dbReference type="Gene3D" id="3.60.70.12">
    <property type="entry name" value="L-amino peptidase D-ALA esterase/amidase"/>
    <property type="match status" value="1"/>
</dbReference>